<gene>
    <name evidence="1" type="ORF">LMG27952_03105</name>
</gene>
<protein>
    <recommendedName>
        <fullName evidence="3">Cytochrome c domain-containing protein</fullName>
    </recommendedName>
</protein>
<proteinExistence type="predicted"/>
<evidence type="ECO:0008006" key="3">
    <source>
        <dbReference type="Google" id="ProtNLM"/>
    </source>
</evidence>
<sequence>MDTNQLSAPARIHTRAVSAALPSDAAQAPAVPVELLGVEEQMKNGDGFWRTCSGCHETEDGRDVGHYPFSNVLNCTLGGGCSECGGIGAIWDNTDYDDKADWIERRERDTEKTIDAIMEQAQVFASAWSLVGGVFDSGNALETAEQEKAALREMLKDAAPVAPAAVAPLLNAPDGEDPMKHGDRSIETSVKRLTEAYCKQQPLPIPDQMALVWRFDIGRLRNDWIRLNAWQESQLADRRPAKSHCQNGGDVCLAGNRDGVCCPEDSCDIDDGIRAAVPQAGAALTDEQRADIQKVIDCLEPDDWCGDESIMAVLNRVLAAHPSDQGNRTPIDGDRNARGN</sequence>
<evidence type="ECO:0000313" key="1">
    <source>
        <dbReference type="EMBL" id="CAD6536089.1"/>
    </source>
</evidence>
<dbReference type="Proteomes" id="UP000656319">
    <property type="component" value="Unassembled WGS sequence"/>
</dbReference>
<name>A0ABN7HW31_9BURK</name>
<keyword evidence="2" id="KW-1185">Reference proteome</keyword>
<dbReference type="EMBL" id="CAJHCQ010000007">
    <property type="protein sequence ID" value="CAD6536089.1"/>
    <property type="molecule type" value="Genomic_DNA"/>
</dbReference>
<accession>A0ABN7HW31</accession>
<reference evidence="1 2" key="1">
    <citation type="submission" date="2020-10" db="EMBL/GenBank/DDBJ databases">
        <authorList>
            <person name="Peeters C."/>
        </authorList>
    </citation>
    <scope>NUCLEOTIDE SEQUENCE [LARGE SCALE GENOMIC DNA]</scope>
    <source>
        <strain evidence="1 2">LMG 27952</strain>
    </source>
</reference>
<evidence type="ECO:0000313" key="2">
    <source>
        <dbReference type="Proteomes" id="UP000656319"/>
    </source>
</evidence>
<comment type="caution">
    <text evidence="1">The sequence shown here is derived from an EMBL/GenBank/DDBJ whole genome shotgun (WGS) entry which is preliminary data.</text>
</comment>
<dbReference type="RefSeq" id="WP_201696808.1">
    <property type="nucleotide sequence ID" value="NZ_CAJHCQ010000007.1"/>
</dbReference>
<organism evidence="1 2">
    <name type="scientific">Paraburkholderia hiiakae</name>
    <dbReference type="NCBI Taxonomy" id="1081782"/>
    <lineage>
        <taxon>Bacteria</taxon>
        <taxon>Pseudomonadati</taxon>
        <taxon>Pseudomonadota</taxon>
        <taxon>Betaproteobacteria</taxon>
        <taxon>Burkholderiales</taxon>
        <taxon>Burkholderiaceae</taxon>
        <taxon>Paraburkholderia</taxon>
    </lineage>
</organism>